<dbReference type="Pfam" id="PF16184">
    <property type="entry name" value="Cadherin_3"/>
    <property type="match status" value="1"/>
</dbReference>
<dbReference type="PANTHER" id="PTHR45739:SF8">
    <property type="entry name" value="FRAS1-RELATED EXTRACELLULAR MATRIX PROTEIN 1"/>
    <property type="match status" value="1"/>
</dbReference>
<dbReference type="InterPro" id="IPR025667">
    <property type="entry name" value="SprB_repeat"/>
</dbReference>
<dbReference type="SUPFAM" id="SSF55486">
    <property type="entry name" value="Metalloproteases ('zincins'), catalytic domain"/>
    <property type="match status" value="1"/>
</dbReference>
<keyword evidence="7" id="KW-1185">Reference proteome</keyword>
<dbReference type="NCBIfam" id="NF033708">
    <property type="entry name" value="T9SS_Cterm_ChiA"/>
    <property type="match status" value="1"/>
</dbReference>
<dbReference type="GO" id="GO:0009653">
    <property type="term" value="P:anatomical structure morphogenesis"/>
    <property type="evidence" value="ECO:0007669"/>
    <property type="project" value="TreeGrafter"/>
</dbReference>
<feature type="domain" description="Fibronectin type-III" evidence="5">
    <location>
        <begin position="768"/>
        <end position="857"/>
    </location>
</feature>
<dbReference type="Gene3D" id="2.60.120.260">
    <property type="entry name" value="Galactose-binding domain-like"/>
    <property type="match status" value="1"/>
</dbReference>
<dbReference type="PROSITE" id="PS50853">
    <property type="entry name" value="FN3"/>
    <property type="match status" value="1"/>
</dbReference>
<protein>
    <recommendedName>
        <fullName evidence="5">Fibronectin type-III domain-containing protein</fullName>
    </recommendedName>
</protein>
<sequence>MFGVPNLIKMKKTTLLAIFASILFAPLCFAQSINNWQFKKESDLPKSTRSLKRDIVPARYQVFHLDINVFRETLHEAVVRDENNHLSHTVLLSFPFEDGRTEMFSIEKVDVLAPDLGAKYPEIQSYRGVSVDNPLNVIHFSMYNNEFRGLITGERTIYIDPYAKNEFENYIVYDRSDFVRSADEVMICNSIDEKMDKMDPVPSTHRNSTDAKYRTYDLAVACTSEYSAYYGNTISGVLAAVNTTITRVNSVYERDLAVHFQLVSGEDRLIYINNVNKDTPTADPDPYDNYDGSQMLSTNTSNITGLLGVNAYDVGHVFSTGGGGIASTAPCNATGKGQGVTGIVTPQFDPFDIDYVCHEMGHQFGAGHTQNNTCQYSATSGLEPGSASTIMGYAGICPPNVQNNSDAYFHAISIQQITTQIAGHTCDLETTIVNNEPVITAFGNYTIPISTPFVLTGNATDSAADLLTMTYCWEQMDATTTGLAQTPQSTNTTRPQFRSFFPTTSPSRTFPNLNAIINNTTPTWEVLPSVARTMKFRCTVRDNNPVGGQTNQDNTTITVGSAGPFSVTSPNAAATWYVGESKTVTWNVNSTNTATYSVNVNIKMSTDGGLTYPITLLAATPNDGTQAITVPNNIGTKNRIKVEAAANIFFDISNADFEIKSNKFDLTTTQATVPVCKPASAVYTLNYAPAPGFSEVTTFSATNLPSGAIVNFSPATMSASGTVTMTVSGMSSVAIGNYSINAVGTSASANITLPLTLKVFDSAIGSVALSSPVNGATNQATSVNLQWGALANASSYTVEIAANPNFSTLLETATVTTNSYQTTALTTGTINYWRVKPINACITGAYSPISVFQIASDYCHTYTNEYYDGNNVWETNSTNAVIAKMDVPDDVVISKVSFYMKATHASLADIKMQFSGPTGIFVEVYNRDCSGANFDITFDDAGVPLTCGNIDPLTTAGMEGIQQASQPLAKFIGSHSLGTWTLLATDRGANASGGTFNDLNVTICGKLQIVNNISLSNNFLNVTQGTTATLLSSNLTASQPSATNTDLIYTITELPVRGTLKKNGVNLAVGDTFTQANINSGLITYVHNGVNNSADSFKFSLTGVNLALLGAQTFNFNICNVTNTASQVNVLCFGASTGSATVVASGGTAPYTYLWSPSGGTGATASNLAAGTYTCTITDATTCTKSQVFTITQPTAAISNTVSQTNVLCFGSATGSATVVASGGTGAYTYLWSPSGGTGATASNLAAGNYSVRITDANGCFKDQAFTITQPTAPISNTVSQVNVLCFGSATGSATVVASGGTGTYTYLWSPSGGTAATASNLAAGNYSVRITDANGCFKDQAFTITQPTAAISNTVSQVNVLCFGSATGSATVVASGGTGAYTYLWSPSGGTAATASNLAAGNYSVRITDANGCFKDQAFTITQPAAAISNTVSQVNVLCFGSATGSATVVASGGTGAYTYLWSPSGGTAATASNLAAGNYSVRITDANGCFKDQAFTISQPAAAISNTVSQTNVLCFGSATGSASVVASGGTGAYTYLWSPFGGTAATASNLAAGNYSVRITDANGCFKDQAFTITQPTAAISNTVSQTNVLCFGSATGSATVVASGGTGAYTYLWSPSGGTAATASNLAAGNYSVRITDANGCFKDQAFTITQPTAPISNTVSQVNVLCFGSATGSATVVASGGTGAYTYLWSPSGGTAATASNLAAGNYSVRITDANGCFKDQAFTITQPAAAISNTVSQTNVLCFGSATGSASVVASGGTGAYTYLWSPSGGTAATASNLAAGNYSVRITDANGCFKDQAFTITQPAAAISNTVSQVNVLCFGSATGSASVVASGGTGAYTYLWSPSGGTAATASNLAAGNYSVRITDANGCFKDQAFTISQPAAAISNTVSQVNVLCFGSATGSATVVASGGTGAYTYLWSPSGGTAATASNLAAGNYSVRITDANGCFKDQAFTISQPAAAISNTVSQVNVLCFGSPTGSATVVASGGTGAYTYLWSPSGGTAATASNLAAGNYSVRITDANGCFKDQAFTITQPAAAISNTVSQTNVLCFGSATGSASVVASGGTGAYTYLWSPSGGTAATASNLAAGNYSVRITDANGCFKNQAFTITQPTAAISNTVSQTNVLCFGSATGSATVVASGGTGAYTYLWSPSGGTAATASNLAAGNYSVRITDANGCFKDQAFTISQPAVLNNTFSQASISCYGQTDATATVVPSGGTAPYTYSWSPSGGNAATATNLAPGNYTCTITDAHGCSKTQNFTIAAPIITTWNGTSWSNGYPVAGVKAVINANYTSVGDLTACALEINGAIDVNVLSGHDFIIADKVTVSPLSTLTFRNNANLIQINDVVNTGSIISKRNAQMRRQDYVYWSSPVYPQNLLSFSPLTLTNRFYILDETTNSFAAVNPATTDFAVAKGYMIRAPNTFPTTVTTFNGQFLGVPNNGTKTIPVTVTNGQGYNLIGNPYPSTVDADQFLAANSGTLYFWTHTSQDAENGANYATYNTTGGVASIAGGATPNGTIQTGQGFILAKSTPGTATFTNAMRTGNNTGQFFRTGPVEKHRMWLNLNSSSGPANQILVAYMDGATQAKDESIDGALIENGNSISSIINNESFVIQGRALPFEDTDVVPLNFHAETPGTYTLSIDHVDGIFSGTQDIFIKDNLIGLTHNITQSAYSFDTNEGTFANRFEIVYQSAPLGTDNPVFDENNVVIYKHDGILNVKTSMLPMSSVKIFDIRGRLIYEKTDINSNMIELNDLRAEKQVLLVQVISENNITITKKVVY</sequence>
<dbReference type="Pfam" id="PF13583">
    <property type="entry name" value="Reprolysin_4"/>
    <property type="match status" value="1"/>
</dbReference>
<proteinExistence type="predicted"/>
<evidence type="ECO:0000256" key="3">
    <source>
        <dbReference type="ARBA" id="ARBA00023180"/>
    </source>
</evidence>
<dbReference type="Gene3D" id="2.60.40.740">
    <property type="match status" value="15"/>
</dbReference>
<feature type="signal peptide" evidence="4">
    <location>
        <begin position="1"/>
        <end position="30"/>
    </location>
</feature>
<evidence type="ECO:0000313" key="6">
    <source>
        <dbReference type="EMBL" id="AWI27106.1"/>
    </source>
</evidence>
<keyword evidence="2" id="KW-0677">Repeat</keyword>
<dbReference type="InterPro" id="IPR036116">
    <property type="entry name" value="FN3_sf"/>
</dbReference>
<keyword evidence="1 4" id="KW-0732">Signal</keyword>
<name>A0A2S1SL59_9FLAO</name>
<dbReference type="SUPFAM" id="SSF50978">
    <property type="entry name" value="WD40 repeat-like"/>
    <property type="match status" value="1"/>
</dbReference>
<dbReference type="InterPro" id="IPR024079">
    <property type="entry name" value="MetalloPept_cat_dom_sf"/>
</dbReference>
<evidence type="ECO:0000313" key="7">
    <source>
        <dbReference type="Proteomes" id="UP000244937"/>
    </source>
</evidence>
<evidence type="ECO:0000256" key="4">
    <source>
        <dbReference type="SAM" id="SignalP"/>
    </source>
</evidence>
<dbReference type="Gene3D" id="2.60.40.10">
    <property type="entry name" value="Immunoglobulins"/>
    <property type="match status" value="1"/>
</dbReference>
<dbReference type="SUPFAM" id="SSF49265">
    <property type="entry name" value="Fibronectin type III"/>
    <property type="match status" value="1"/>
</dbReference>
<dbReference type="GO" id="GO:0008237">
    <property type="term" value="F:metallopeptidase activity"/>
    <property type="evidence" value="ECO:0007669"/>
    <property type="project" value="InterPro"/>
</dbReference>
<dbReference type="PROSITE" id="PS51854">
    <property type="entry name" value="CSPG"/>
    <property type="match status" value="1"/>
</dbReference>
<dbReference type="Pfam" id="PF13573">
    <property type="entry name" value="SprB"/>
    <property type="match status" value="15"/>
</dbReference>
<reference evidence="6 7" key="1">
    <citation type="submission" date="2018-05" db="EMBL/GenBank/DDBJ databases">
        <title>Genome sequencing of Flavobacterium sp. HYN0049.</title>
        <authorList>
            <person name="Yi H."/>
            <person name="Baek C."/>
        </authorList>
    </citation>
    <scope>NUCLEOTIDE SEQUENCE [LARGE SCALE GENOMIC DNA]</scope>
    <source>
        <strain evidence="6 7">HYN0049</strain>
    </source>
</reference>
<keyword evidence="3" id="KW-0325">Glycoprotein</keyword>
<dbReference type="PANTHER" id="PTHR45739">
    <property type="entry name" value="MATRIX PROTEIN, PUTATIVE-RELATED"/>
    <property type="match status" value="1"/>
</dbReference>
<dbReference type="Proteomes" id="UP000244937">
    <property type="component" value="Chromosome"/>
</dbReference>
<dbReference type="OrthoDB" id="9792152at2"/>
<dbReference type="KEGG" id="fpal:HYN49_15010"/>
<dbReference type="Gene3D" id="3.40.390.10">
    <property type="entry name" value="Collagenase (Catalytic Domain)"/>
    <property type="match status" value="1"/>
</dbReference>
<evidence type="ECO:0000256" key="2">
    <source>
        <dbReference type="ARBA" id="ARBA00022737"/>
    </source>
</evidence>
<evidence type="ECO:0000256" key="1">
    <source>
        <dbReference type="ARBA" id="ARBA00022729"/>
    </source>
</evidence>
<dbReference type="EMBL" id="CP029187">
    <property type="protein sequence ID" value="AWI27106.1"/>
    <property type="molecule type" value="Genomic_DNA"/>
</dbReference>
<feature type="chain" id="PRO_5015620927" description="Fibronectin type-III domain-containing protein" evidence="4">
    <location>
        <begin position="31"/>
        <end position="2784"/>
    </location>
</feature>
<dbReference type="InterPro" id="IPR013783">
    <property type="entry name" value="Ig-like_fold"/>
</dbReference>
<organism evidence="6 7">
    <name type="scientific">Flavobacterium pallidum</name>
    <dbReference type="NCBI Taxonomy" id="2172098"/>
    <lineage>
        <taxon>Bacteria</taxon>
        <taxon>Pseudomonadati</taxon>
        <taxon>Bacteroidota</taxon>
        <taxon>Flavobacteriia</taxon>
        <taxon>Flavobacteriales</taxon>
        <taxon>Flavobacteriaceae</taxon>
        <taxon>Flavobacterium</taxon>
    </lineage>
</organism>
<accession>A0A2S1SL59</accession>
<dbReference type="InterPro" id="IPR039005">
    <property type="entry name" value="CSPG_rpt"/>
</dbReference>
<dbReference type="InterPro" id="IPR051561">
    <property type="entry name" value="FRAS1_ECM"/>
</dbReference>
<dbReference type="SUPFAM" id="SSF49785">
    <property type="entry name" value="Galactose-binding domain-like"/>
    <property type="match status" value="1"/>
</dbReference>
<evidence type="ECO:0000259" key="5">
    <source>
        <dbReference type="PROSITE" id="PS50853"/>
    </source>
</evidence>
<dbReference type="InterPro" id="IPR008979">
    <property type="entry name" value="Galactose-bd-like_sf"/>
</dbReference>
<dbReference type="InterPro" id="IPR036322">
    <property type="entry name" value="WD40_repeat_dom_sf"/>
</dbReference>
<gene>
    <name evidence="6" type="ORF">HYN49_15010</name>
</gene>
<dbReference type="InterPro" id="IPR003961">
    <property type="entry name" value="FN3_dom"/>
</dbReference>